<organism evidence="2 3">
    <name type="scientific">Paenibacillus thalictri</name>
    <dbReference type="NCBI Taxonomy" id="2527873"/>
    <lineage>
        <taxon>Bacteria</taxon>
        <taxon>Bacillati</taxon>
        <taxon>Bacillota</taxon>
        <taxon>Bacilli</taxon>
        <taxon>Bacillales</taxon>
        <taxon>Paenibacillaceae</taxon>
        <taxon>Paenibacillus</taxon>
    </lineage>
</organism>
<dbReference type="OrthoDB" id="9808460at2"/>
<evidence type="ECO:0000313" key="2">
    <source>
        <dbReference type="EMBL" id="TBL71618.1"/>
    </source>
</evidence>
<evidence type="ECO:0000313" key="3">
    <source>
        <dbReference type="Proteomes" id="UP000293142"/>
    </source>
</evidence>
<evidence type="ECO:0000256" key="1">
    <source>
        <dbReference type="SAM" id="Phobius"/>
    </source>
</evidence>
<dbReference type="PANTHER" id="PTHR39165:SF1">
    <property type="entry name" value="DUF456 DOMAIN-CONTAINING PROTEIN"/>
    <property type="match status" value="1"/>
</dbReference>
<dbReference type="PANTHER" id="PTHR39165">
    <property type="entry name" value="IG HYPOTHETICAL 17883"/>
    <property type="match status" value="1"/>
</dbReference>
<keyword evidence="1" id="KW-1133">Transmembrane helix</keyword>
<dbReference type="Pfam" id="PF04306">
    <property type="entry name" value="DUF456"/>
    <property type="match status" value="1"/>
</dbReference>
<keyword evidence="3" id="KW-1185">Reference proteome</keyword>
<dbReference type="RefSeq" id="WP_131017194.1">
    <property type="nucleotide sequence ID" value="NZ_SIRE01000025.1"/>
</dbReference>
<protein>
    <submittedName>
        <fullName evidence="2">DUF456 family protein</fullName>
    </submittedName>
</protein>
<proteinExistence type="predicted"/>
<dbReference type="EMBL" id="SIRE01000025">
    <property type="protein sequence ID" value="TBL71618.1"/>
    <property type="molecule type" value="Genomic_DNA"/>
</dbReference>
<feature type="transmembrane region" description="Helical" evidence="1">
    <location>
        <begin position="130"/>
        <end position="160"/>
    </location>
</feature>
<feature type="transmembrane region" description="Helical" evidence="1">
    <location>
        <begin position="6"/>
        <end position="37"/>
    </location>
</feature>
<dbReference type="InterPro" id="IPR007403">
    <property type="entry name" value="DUF456"/>
</dbReference>
<name>A0A4Q9DKF5_9BACL</name>
<sequence length="161" mass="17040">MTIIAWVLVIALFVVGMLGAVYPVLPGVLAIFGAFFVYGLMISFEPFGLWFWLIQSTIVAAVIIGDYVISALGVKKFGGSRASAIGSTIGVIVGPFVIPAVGLIVGPFLGAMIGELIIGANFRQSVNSGLGALLGFFSSVVVKVVLQIIMVILFFIWVWVN</sequence>
<accession>A0A4Q9DKF5</accession>
<dbReference type="AlphaFoldDB" id="A0A4Q9DKF5"/>
<gene>
    <name evidence="2" type="ORF">EYB31_29605</name>
</gene>
<feature type="transmembrane region" description="Helical" evidence="1">
    <location>
        <begin position="89"/>
        <end position="118"/>
    </location>
</feature>
<keyword evidence="1" id="KW-0812">Transmembrane</keyword>
<comment type="caution">
    <text evidence="2">The sequence shown here is derived from an EMBL/GenBank/DDBJ whole genome shotgun (WGS) entry which is preliminary data.</text>
</comment>
<feature type="transmembrane region" description="Helical" evidence="1">
    <location>
        <begin position="49"/>
        <end position="69"/>
    </location>
</feature>
<dbReference type="Proteomes" id="UP000293142">
    <property type="component" value="Unassembled WGS sequence"/>
</dbReference>
<keyword evidence="1" id="KW-0472">Membrane</keyword>
<reference evidence="2 3" key="1">
    <citation type="submission" date="2019-02" db="EMBL/GenBank/DDBJ databases">
        <title>Paenibacillus sp. nov., isolated from surface-sterilized tissue of Thalictrum simplex L.</title>
        <authorList>
            <person name="Tuo L."/>
        </authorList>
    </citation>
    <scope>NUCLEOTIDE SEQUENCE [LARGE SCALE GENOMIC DNA]</scope>
    <source>
        <strain evidence="2 3">N2SHLJ1</strain>
    </source>
</reference>